<evidence type="ECO:0000313" key="9">
    <source>
        <dbReference type="EMBL" id="KAK6165089.1"/>
    </source>
</evidence>
<sequence>MEEMQKYRKNKSNICDDLSRRSATPDSLMEVEGESSDEEGEITSQSSTVDDLPSVPPVLDSFSEADKLEADKAWVEYIAENNTVVVNSFQGEFKSTIICSECSRISVTFDPFMYLSLPWNDKSVL</sequence>
<evidence type="ECO:0000256" key="7">
    <source>
        <dbReference type="ARBA" id="ARBA00022807"/>
    </source>
</evidence>
<keyword evidence="10" id="KW-1185">Reference proteome</keyword>
<dbReference type="Proteomes" id="UP001347796">
    <property type="component" value="Unassembled WGS sequence"/>
</dbReference>
<comment type="similarity">
    <text evidence="2">Belongs to the peptidase C19 family.</text>
</comment>
<name>A0AAN8GEX6_PATCE</name>
<evidence type="ECO:0000256" key="8">
    <source>
        <dbReference type="SAM" id="MobiDB-lite"/>
    </source>
</evidence>
<dbReference type="Gene3D" id="3.90.70.10">
    <property type="entry name" value="Cysteine proteinases"/>
    <property type="match status" value="1"/>
</dbReference>
<evidence type="ECO:0000256" key="5">
    <source>
        <dbReference type="ARBA" id="ARBA00022786"/>
    </source>
</evidence>
<reference evidence="9 10" key="1">
    <citation type="submission" date="2024-01" db="EMBL/GenBank/DDBJ databases">
        <title>The genome of the rayed Mediterranean limpet Patella caerulea (Linnaeus, 1758).</title>
        <authorList>
            <person name="Anh-Thu Weber A."/>
            <person name="Halstead-Nussloch G."/>
        </authorList>
    </citation>
    <scope>NUCLEOTIDE SEQUENCE [LARGE SCALE GENOMIC DNA]</scope>
    <source>
        <strain evidence="9">AATW-2023a</strain>
        <tissue evidence="9">Whole specimen</tissue>
    </source>
</reference>
<proteinExistence type="inferred from homology"/>
<keyword evidence="5" id="KW-0833">Ubl conjugation pathway</keyword>
<organism evidence="9 10">
    <name type="scientific">Patella caerulea</name>
    <name type="common">Rayed Mediterranean limpet</name>
    <dbReference type="NCBI Taxonomy" id="87958"/>
    <lineage>
        <taxon>Eukaryota</taxon>
        <taxon>Metazoa</taxon>
        <taxon>Spiralia</taxon>
        <taxon>Lophotrochozoa</taxon>
        <taxon>Mollusca</taxon>
        <taxon>Gastropoda</taxon>
        <taxon>Patellogastropoda</taxon>
        <taxon>Patelloidea</taxon>
        <taxon>Patellidae</taxon>
        <taxon>Patella</taxon>
    </lineage>
</organism>
<evidence type="ECO:0000256" key="4">
    <source>
        <dbReference type="ARBA" id="ARBA00022670"/>
    </source>
</evidence>
<feature type="compositionally biased region" description="Acidic residues" evidence="8">
    <location>
        <begin position="29"/>
        <end position="41"/>
    </location>
</feature>
<keyword evidence="6" id="KW-0378">Hydrolase</keyword>
<evidence type="ECO:0000256" key="3">
    <source>
        <dbReference type="ARBA" id="ARBA00012759"/>
    </source>
</evidence>
<accession>A0AAN8GEX6</accession>
<dbReference type="EMBL" id="JAZGQO010000028">
    <property type="protein sequence ID" value="KAK6165089.1"/>
    <property type="molecule type" value="Genomic_DNA"/>
</dbReference>
<gene>
    <name evidence="9" type="ORF">SNE40_023649</name>
</gene>
<evidence type="ECO:0000256" key="1">
    <source>
        <dbReference type="ARBA" id="ARBA00000707"/>
    </source>
</evidence>
<dbReference type="InterPro" id="IPR050185">
    <property type="entry name" value="Ub_carboxyl-term_hydrolase"/>
</dbReference>
<evidence type="ECO:0000256" key="6">
    <source>
        <dbReference type="ARBA" id="ARBA00022801"/>
    </source>
</evidence>
<keyword evidence="4" id="KW-0645">Protease</keyword>
<comment type="caution">
    <text evidence="9">The sequence shown here is derived from an EMBL/GenBank/DDBJ whole genome shotgun (WGS) entry which is preliminary data.</text>
</comment>
<dbReference type="EC" id="3.4.19.12" evidence="3"/>
<dbReference type="PANTHER" id="PTHR21646:SF24">
    <property type="entry name" value="UBIQUITIN CARBOXYL-TERMINAL HYDROLASE"/>
    <property type="match status" value="1"/>
</dbReference>
<dbReference type="InterPro" id="IPR038765">
    <property type="entry name" value="Papain-like_cys_pep_sf"/>
</dbReference>
<evidence type="ECO:0000256" key="2">
    <source>
        <dbReference type="ARBA" id="ARBA00009085"/>
    </source>
</evidence>
<protein>
    <recommendedName>
        <fullName evidence="3">ubiquitinyl hydrolase 1</fullName>
        <ecNumber evidence="3">3.4.19.12</ecNumber>
    </recommendedName>
</protein>
<dbReference type="SUPFAM" id="SSF54001">
    <property type="entry name" value="Cysteine proteinases"/>
    <property type="match status" value="1"/>
</dbReference>
<comment type="catalytic activity">
    <reaction evidence="1">
        <text>Thiol-dependent hydrolysis of ester, thioester, amide, peptide and isopeptide bonds formed by the C-terminal Gly of ubiquitin (a 76-residue protein attached to proteins as an intracellular targeting signal).</text>
        <dbReference type="EC" id="3.4.19.12"/>
    </reaction>
</comment>
<dbReference type="PANTHER" id="PTHR21646">
    <property type="entry name" value="UBIQUITIN CARBOXYL-TERMINAL HYDROLASE"/>
    <property type="match status" value="1"/>
</dbReference>
<dbReference type="GO" id="GO:0006508">
    <property type="term" value="P:proteolysis"/>
    <property type="evidence" value="ECO:0007669"/>
    <property type="project" value="UniProtKB-KW"/>
</dbReference>
<dbReference type="AlphaFoldDB" id="A0AAN8GEX6"/>
<keyword evidence="7" id="KW-0788">Thiol protease</keyword>
<dbReference type="GO" id="GO:0004843">
    <property type="term" value="F:cysteine-type deubiquitinase activity"/>
    <property type="evidence" value="ECO:0007669"/>
    <property type="project" value="UniProtKB-EC"/>
</dbReference>
<evidence type="ECO:0000313" key="10">
    <source>
        <dbReference type="Proteomes" id="UP001347796"/>
    </source>
</evidence>
<feature type="region of interest" description="Disordered" evidence="8">
    <location>
        <begin position="1"/>
        <end position="56"/>
    </location>
</feature>